<keyword evidence="8" id="KW-0723">Serine/threonine-protein kinase</keyword>
<dbReference type="RefSeq" id="WP_088570771.1">
    <property type="nucleotide sequence ID" value="NZ_FYEK01000022.1"/>
</dbReference>
<sequence length="327" mass="36673">MLKPGTLLHGRYRILRPIGRGGMGAVYEAEDTLLEGRRCAIKEILLGFEADPAYREQARAQFYREASVLARLDHPNLPKVSDYFSEGDRDYLVMDFVPGRDLRELIDEARESGRFLDERTVLSWAEQLCEALDYLHRQNPPIVHRDIKPSNIKLTPDGRIKLVDFGLVKLLAPDEDRTITVLQGRGTAAYTPLEQYGGDVGHTDIRSDIYALGATLYHLLTNTPPPDARQRFLKPDSLIPPRALNPRISPRVERAILNAMALHPDDRPPSIAAFRAELLGTAPPSPPAAVWAPPESPWEVLWRRHRLLALAALGIFVLALLITLMHG</sequence>
<dbReference type="EMBL" id="FYEK01000022">
    <property type="protein sequence ID" value="SNB62356.1"/>
    <property type="molecule type" value="Genomic_DNA"/>
</dbReference>
<dbReference type="InterPro" id="IPR017441">
    <property type="entry name" value="Protein_kinase_ATP_BS"/>
</dbReference>
<evidence type="ECO:0000256" key="1">
    <source>
        <dbReference type="ARBA" id="ARBA00022679"/>
    </source>
</evidence>
<dbReference type="CDD" id="cd14014">
    <property type="entry name" value="STKc_PknB_like"/>
    <property type="match status" value="1"/>
</dbReference>
<protein>
    <submittedName>
        <fullName evidence="8">Serine/threonine protein kinase</fullName>
    </submittedName>
</protein>
<keyword evidence="6" id="KW-1133">Transmembrane helix</keyword>
<dbReference type="SUPFAM" id="SSF56112">
    <property type="entry name" value="Protein kinase-like (PK-like)"/>
    <property type="match status" value="1"/>
</dbReference>
<dbReference type="Gene3D" id="3.30.200.20">
    <property type="entry name" value="Phosphorylase Kinase, domain 1"/>
    <property type="match status" value="1"/>
</dbReference>
<dbReference type="GO" id="GO:0004674">
    <property type="term" value="F:protein serine/threonine kinase activity"/>
    <property type="evidence" value="ECO:0007669"/>
    <property type="project" value="UniProtKB-KW"/>
</dbReference>
<dbReference type="SMART" id="SM00220">
    <property type="entry name" value="S_TKc"/>
    <property type="match status" value="1"/>
</dbReference>
<evidence type="ECO:0000256" key="2">
    <source>
        <dbReference type="ARBA" id="ARBA00022741"/>
    </source>
</evidence>
<evidence type="ECO:0000256" key="3">
    <source>
        <dbReference type="ARBA" id="ARBA00022777"/>
    </source>
</evidence>
<dbReference type="InterPro" id="IPR011009">
    <property type="entry name" value="Kinase-like_dom_sf"/>
</dbReference>
<keyword evidence="4 5" id="KW-0067">ATP-binding</keyword>
<dbReference type="PANTHER" id="PTHR43289:SF34">
    <property type="entry name" value="SERINE_THREONINE-PROTEIN KINASE YBDM-RELATED"/>
    <property type="match status" value="1"/>
</dbReference>
<dbReference type="PANTHER" id="PTHR43289">
    <property type="entry name" value="MITOGEN-ACTIVATED PROTEIN KINASE KINASE KINASE 20-RELATED"/>
    <property type="match status" value="1"/>
</dbReference>
<keyword evidence="9" id="KW-1185">Reference proteome</keyword>
<dbReference type="FunCoup" id="A0A212QSC9">
    <property type="interactions" value="115"/>
</dbReference>
<keyword evidence="3 8" id="KW-0418">Kinase</keyword>
<dbReference type="GO" id="GO:0005524">
    <property type="term" value="F:ATP binding"/>
    <property type="evidence" value="ECO:0007669"/>
    <property type="project" value="UniProtKB-UniRule"/>
</dbReference>
<organism evidence="8 9">
    <name type="scientific">Thermoflexus hugenholtzii JAD2</name>
    <dbReference type="NCBI Taxonomy" id="877466"/>
    <lineage>
        <taxon>Bacteria</taxon>
        <taxon>Bacillati</taxon>
        <taxon>Chloroflexota</taxon>
        <taxon>Thermoflexia</taxon>
        <taxon>Thermoflexales</taxon>
        <taxon>Thermoflexaceae</taxon>
        <taxon>Thermoflexus</taxon>
    </lineage>
</organism>
<dbReference type="Gene3D" id="1.10.510.10">
    <property type="entry name" value="Transferase(Phosphotransferase) domain 1"/>
    <property type="match status" value="1"/>
</dbReference>
<dbReference type="InterPro" id="IPR000719">
    <property type="entry name" value="Prot_kinase_dom"/>
</dbReference>
<evidence type="ECO:0000313" key="8">
    <source>
        <dbReference type="EMBL" id="SNB62356.1"/>
    </source>
</evidence>
<dbReference type="Pfam" id="PF00069">
    <property type="entry name" value="Pkinase"/>
    <property type="match status" value="1"/>
</dbReference>
<dbReference type="PROSITE" id="PS50011">
    <property type="entry name" value="PROTEIN_KINASE_DOM"/>
    <property type="match status" value="1"/>
</dbReference>
<evidence type="ECO:0000259" key="7">
    <source>
        <dbReference type="PROSITE" id="PS50011"/>
    </source>
</evidence>
<dbReference type="OrthoDB" id="136279at2"/>
<evidence type="ECO:0000256" key="4">
    <source>
        <dbReference type="ARBA" id="ARBA00022840"/>
    </source>
</evidence>
<accession>A0A212QSC9</accession>
<proteinExistence type="predicted"/>
<reference evidence="9" key="1">
    <citation type="submission" date="2017-06" db="EMBL/GenBank/DDBJ databases">
        <authorList>
            <person name="Varghese N."/>
            <person name="Submissions S."/>
        </authorList>
    </citation>
    <scope>NUCLEOTIDE SEQUENCE [LARGE SCALE GENOMIC DNA]</scope>
    <source>
        <strain evidence="9">JAD2</strain>
    </source>
</reference>
<evidence type="ECO:0000256" key="6">
    <source>
        <dbReference type="SAM" id="Phobius"/>
    </source>
</evidence>
<keyword evidence="1" id="KW-0808">Transferase</keyword>
<feature type="domain" description="Protein kinase" evidence="7">
    <location>
        <begin position="12"/>
        <end position="279"/>
    </location>
</feature>
<feature type="binding site" evidence="5">
    <location>
        <position position="42"/>
    </location>
    <ligand>
        <name>ATP</name>
        <dbReference type="ChEBI" id="CHEBI:30616"/>
    </ligand>
</feature>
<dbReference type="InParanoid" id="A0A212QSC9"/>
<keyword evidence="6" id="KW-0812">Transmembrane</keyword>
<gene>
    <name evidence="8" type="ORF">SAMN02746019_00004990</name>
</gene>
<dbReference type="Proteomes" id="UP000197025">
    <property type="component" value="Unassembled WGS sequence"/>
</dbReference>
<dbReference type="AlphaFoldDB" id="A0A212QSC9"/>
<dbReference type="PROSITE" id="PS00107">
    <property type="entry name" value="PROTEIN_KINASE_ATP"/>
    <property type="match status" value="1"/>
</dbReference>
<keyword evidence="2 5" id="KW-0547">Nucleotide-binding</keyword>
<evidence type="ECO:0000313" key="9">
    <source>
        <dbReference type="Proteomes" id="UP000197025"/>
    </source>
</evidence>
<feature type="transmembrane region" description="Helical" evidence="6">
    <location>
        <begin position="307"/>
        <end position="326"/>
    </location>
</feature>
<evidence type="ECO:0000256" key="5">
    <source>
        <dbReference type="PROSITE-ProRule" id="PRU10141"/>
    </source>
</evidence>
<name>A0A212QSC9_9CHLR</name>
<keyword evidence="6" id="KW-0472">Membrane</keyword>